<dbReference type="EMBL" id="JAUJYN010000006">
    <property type="protein sequence ID" value="KAK1269591.1"/>
    <property type="molecule type" value="Genomic_DNA"/>
</dbReference>
<name>A0AAV9AZF4_ACOGR</name>
<gene>
    <name evidence="1" type="ORF">QJS04_geneDACA006488</name>
</gene>
<comment type="caution">
    <text evidence="1">The sequence shown here is derived from an EMBL/GenBank/DDBJ whole genome shotgun (WGS) entry which is preliminary data.</text>
</comment>
<organism evidence="1 2">
    <name type="scientific">Acorus gramineus</name>
    <name type="common">Dwarf sweet flag</name>
    <dbReference type="NCBI Taxonomy" id="55184"/>
    <lineage>
        <taxon>Eukaryota</taxon>
        <taxon>Viridiplantae</taxon>
        <taxon>Streptophyta</taxon>
        <taxon>Embryophyta</taxon>
        <taxon>Tracheophyta</taxon>
        <taxon>Spermatophyta</taxon>
        <taxon>Magnoliopsida</taxon>
        <taxon>Liliopsida</taxon>
        <taxon>Acoraceae</taxon>
        <taxon>Acorus</taxon>
    </lineage>
</organism>
<accession>A0AAV9AZF4</accession>
<dbReference type="Proteomes" id="UP001179952">
    <property type="component" value="Unassembled WGS sequence"/>
</dbReference>
<reference evidence="1" key="2">
    <citation type="submission" date="2023-06" db="EMBL/GenBank/DDBJ databases">
        <authorList>
            <person name="Ma L."/>
            <person name="Liu K.-W."/>
            <person name="Li Z."/>
            <person name="Hsiao Y.-Y."/>
            <person name="Qi Y."/>
            <person name="Fu T."/>
            <person name="Tang G."/>
            <person name="Zhang D."/>
            <person name="Sun W.-H."/>
            <person name="Liu D.-K."/>
            <person name="Li Y."/>
            <person name="Chen G.-Z."/>
            <person name="Liu X.-D."/>
            <person name="Liao X.-Y."/>
            <person name="Jiang Y.-T."/>
            <person name="Yu X."/>
            <person name="Hao Y."/>
            <person name="Huang J."/>
            <person name="Zhao X.-W."/>
            <person name="Ke S."/>
            <person name="Chen Y.-Y."/>
            <person name="Wu W.-L."/>
            <person name="Hsu J.-L."/>
            <person name="Lin Y.-F."/>
            <person name="Huang M.-D."/>
            <person name="Li C.-Y."/>
            <person name="Huang L."/>
            <person name="Wang Z.-W."/>
            <person name="Zhao X."/>
            <person name="Zhong W.-Y."/>
            <person name="Peng D.-H."/>
            <person name="Ahmad S."/>
            <person name="Lan S."/>
            <person name="Zhang J.-S."/>
            <person name="Tsai W.-C."/>
            <person name="Van De Peer Y."/>
            <person name="Liu Z.-J."/>
        </authorList>
    </citation>
    <scope>NUCLEOTIDE SEQUENCE</scope>
    <source>
        <strain evidence="1">SCP</strain>
        <tissue evidence="1">Leaves</tissue>
    </source>
</reference>
<reference evidence="1" key="1">
    <citation type="journal article" date="2023" name="Nat. Commun.">
        <title>Diploid and tetraploid genomes of Acorus and the evolution of monocots.</title>
        <authorList>
            <person name="Ma L."/>
            <person name="Liu K.W."/>
            <person name="Li Z."/>
            <person name="Hsiao Y.Y."/>
            <person name="Qi Y."/>
            <person name="Fu T."/>
            <person name="Tang G.D."/>
            <person name="Zhang D."/>
            <person name="Sun W.H."/>
            <person name="Liu D.K."/>
            <person name="Li Y."/>
            <person name="Chen G.Z."/>
            <person name="Liu X.D."/>
            <person name="Liao X.Y."/>
            <person name="Jiang Y.T."/>
            <person name="Yu X."/>
            <person name="Hao Y."/>
            <person name="Huang J."/>
            <person name="Zhao X.W."/>
            <person name="Ke S."/>
            <person name="Chen Y.Y."/>
            <person name="Wu W.L."/>
            <person name="Hsu J.L."/>
            <person name="Lin Y.F."/>
            <person name="Huang M.D."/>
            <person name="Li C.Y."/>
            <person name="Huang L."/>
            <person name="Wang Z.W."/>
            <person name="Zhao X."/>
            <person name="Zhong W.Y."/>
            <person name="Peng D.H."/>
            <person name="Ahmad S."/>
            <person name="Lan S."/>
            <person name="Zhang J.S."/>
            <person name="Tsai W.C."/>
            <person name="Van de Peer Y."/>
            <person name="Liu Z.J."/>
        </authorList>
    </citation>
    <scope>NUCLEOTIDE SEQUENCE</scope>
    <source>
        <strain evidence="1">SCP</strain>
    </source>
</reference>
<sequence>MNVSCKRVWRKKEPRPVVELDPGSGRISLLGAENQLKLHEENTKLQLEGISTGQCNFDIDYLDFSILEG</sequence>
<keyword evidence="2" id="KW-1185">Reference proteome</keyword>
<evidence type="ECO:0000313" key="1">
    <source>
        <dbReference type="EMBL" id="KAK1269591.1"/>
    </source>
</evidence>
<proteinExistence type="predicted"/>
<evidence type="ECO:0000313" key="2">
    <source>
        <dbReference type="Proteomes" id="UP001179952"/>
    </source>
</evidence>
<protein>
    <submittedName>
        <fullName evidence="1">Uncharacterized protein</fullName>
    </submittedName>
</protein>
<dbReference type="AlphaFoldDB" id="A0AAV9AZF4"/>